<accession>A0A450ZLA5</accession>
<name>A0A450ZLA5_9GAMM</name>
<dbReference type="EMBL" id="CAADFX010000063">
    <property type="protein sequence ID" value="VFK57462.1"/>
    <property type="molecule type" value="Genomic_DNA"/>
</dbReference>
<sequence length="90" mass="10840">MRNTRVVDHKSHIRKTTDEKSTSKAIRALRKITLFRFGQIPEIANDNTLARLHLGSVVYWIKIRDTIASRYRFMFPEFNPKWEYSRLKSW</sequence>
<dbReference type="EMBL" id="CAADFV010000043">
    <property type="protein sequence ID" value="VFK56835.1"/>
    <property type="molecule type" value="Genomic_DNA"/>
</dbReference>
<evidence type="ECO:0000313" key="2">
    <source>
        <dbReference type="EMBL" id="VFK56835.1"/>
    </source>
</evidence>
<organism evidence="1">
    <name type="scientific">Candidatus Kentrum sp. TUN</name>
    <dbReference type="NCBI Taxonomy" id="2126343"/>
    <lineage>
        <taxon>Bacteria</taxon>
        <taxon>Pseudomonadati</taxon>
        <taxon>Pseudomonadota</taxon>
        <taxon>Gammaproteobacteria</taxon>
        <taxon>Candidatus Kentrum</taxon>
    </lineage>
</organism>
<evidence type="ECO:0000313" key="1">
    <source>
        <dbReference type="EMBL" id="VFK54564.1"/>
    </source>
</evidence>
<reference evidence="1" key="1">
    <citation type="submission" date="2019-02" db="EMBL/GenBank/DDBJ databases">
        <authorList>
            <person name="Gruber-Vodicka R. H."/>
            <person name="Seah K. B. B."/>
        </authorList>
    </citation>
    <scope>NUCLEOTIDE SEQUENCE</scope>
    <source>
        <strain evidence="3">BECK_BY1</strain>
        <strain evidence="2">BECK_BY2</strain>
        <strain evidence="1">BECK_BY3</strain>
    </source>
</reference>
<proteinExistence type="predicted"/>
<protein>
    <submittedName>
        <fullName evidence="1">Uncharacterized protein</fullName>
    </submittedName>
</protein>
<evidence type="ECO:0000313" key="3">
    <source>
        <dbReference type="EMBL" id="VFK57462.1"/>
    </source>
</evidence>
<dbReference type="AlphaFoldDB" id="A0A450ZLA5"/>
<gene>
    <name evidence="3" type="ORF">BECKTUN1418D_GA0071000_10636</name>
    <name evidence="2" type="ORF">BECKTUN1418E_GA0071001_104311</name>
    <name evidence="1" type="ORF">BECKTUN1418F_GA0071002_104611</name>
</gene>
<dbReference type="EMBL" id="CAADFY010000046">
    <property type="protein sequence ID" value="VFK54564.1"/>
    <property type="molecule type" value="Genomic_DNA"/>
</dbReference>